<feature type="region of interest" description="Disordered" evidence="1">
    <location>
        <begin position="89"/>
        <end position="113"/>
    </location>
</feature>
<accession>A0A9P9E7M9</accession>
<keyword evidence="2" id="KW-0732">Signal</keyword>
<proteinExistence type="predicted"/>
<feature type="chain" id="PRO_5040178010" description="Secreted protein" evidence="2">
    <location>
        <begin position="33"/>
        <end position="206"/>
    </location>
</feature>
<keyword evidence="4" id="KW-1185">Reference proteome</keyword>
<name>A0A9P9E7M9_9PLEO</name>
<evidence type="ECO:0000313" key="3">
    <source>
        <dbReference type="EMBL" id="KAH7132042.1"/>
    </source>
</evidence>
<gene>
    <name evidence="3" type="ORF">B0J11DRAFT_215098</name>
</gene>
<evidence type="ECO:0000313" key="4">
    <source>
        <dbReference type="Proteomes" id="UP000700596"/>
    </source>
</evidence>
<protein>
    <recommendedName>
        <fullName evidence="5">Secreted protein</fullName>
    </recommendedName>
</protein>
<dbReference type="AlphaFoldDB" id="A0A9P9E7M9"/>
<evidence type="ECO:0000256" key="2">
    <source>
        <dbReference type="SAM" id="SignalP"/>
    </source>
</evidence>
<evidence type="ECO:0008006" key="5">
    <source>
        <dbReference type="Google" id="ProtNLM"/>
    </source>
</evidence>
<reference evidence="3" key="1">
    <citation type="journal article" date="2021" name="Nat. Commun.">
        <title>Genetic determinants of endophytism in the Arabidopsis root mycobiome.</title>
        <authorList>
            <person name="Mesny F."/>
            <person name="Miyauchi S."/>
            <person name="Thiergart T."/>
            <person name="Pickel B."/>
            <person name="Atanasova L."/>
            <person name="Karlsson M."/>
            <person name="Huettel B."/>
            <person name="Barry K.W."/>
            <person name="Haridas S."/>
            <person name="Chen C."/>
            <person name="Bauer D."/>
            <person name="Andreopoulos W."/>
            <person name="Pangilinan J."/>
            <person name="LaButti K."/>
            <person name="Riley R."/>
            <person name="Lipzen A."/>
            <person name="Clum A."/>
            <person name="Drula E."/>
            <person name="Henrissat B."/>
            <person name="Kohler A."/>
            <person name="Grigoriev I.V."/>
            <person name="Martin F.M."/>
            <person name="Hacquard S."/>
        </authorList>
    </citation>
    <scope>NUCLEOTIDE SEQUENCE</scope>
    <source>
        <strain evidence="3">MPI-CAGE-CH-0243</strain>
    </source>
</reference>
<feature type="signal peptide" evidence="2">
    <location>
        <begin position="1"/>
        <end position="32"/>
    </location>
</feature>
<dbReference type="EMBL" id="JAGMWT010000003">
    <property type="protein sequence ID" value="KAH7132042.1"/>
    <property type="molecule type" value="Genomic_DNA"/>
</dbReference>
<feature type="region of interest" description="Disordered" evidence="1">
    <location>
        <begin position="175"/>
        <end position="206"/>
    </location>
</feature>
<comment type="caution">
    <text evidence="3">The sequence shown here is derived from an EMBL/GenBank/DDBJ whole genome shotgun (WGS) entry which is preliminary data.</text>
</comment>
<sequence length="206" mass="21516">MPPSAPQRPSASFPPFVCLSVCRLAATLFLWATRCSSPGLAPGPPGPVECCESWPGLCWARLGGVAGLAALSVLQLQFRPGLPTACPLPSAPARAPSPSRSNSTPSPTLNSSSCPRRALVVVVTQSLSIYRLLSSQCRRPLLHHSTSPLLCLLVPPSTAPGTFQLTRFNAGLFPPSALPSPSPSPSLRWPGKAAESIHSPPNESEA</sequence>
<organism evidence="3 4">
    <name type="scientific">Dendryphion nanum</name>
    <dbReference type="NCBI Taxonomy" id="256645"/>
    <lineage>
        <taxon>Eukaryota</taxon>
        <taxon>Fungi</taxon>
        <taxon>Dikarya</taxon>
        <taxon>Ascomycota</taxon>
        <taxon>Pezizomycotina</taxon>
        <taxon>Dothideomycetes</taxon>
        <taxon>Pleosporomycetidae</taxon>
        <taxon>Pleosporales</taxon>
        <taxon>Torulaceae</taxon>
        <taxon>Dendryphion</taxon>
    </lineage>
</organism>
<dbReference type="Proteomes" id="UP000700596">
    <property type="component" value="Unassembled WGS sequence"/>
</dbReference>
<evidence type="ECO:0000256" key="1">
    <source>
        <dbReference type="SAM" id="MobiDB-lite"/>
    </source>
</evidence>